<protein>
    <submittedName>
        <fullName evidence="6">Phosphoglycerate mutase family protein</fullName>
    </submittedName>
</protein>
<evidence type="ECO:0000256" key="3">
    <source>
        <dbReference type="PIRSR" id="PIRSR613078-2"/>
    </source>
</evidence>
<dbReference type="PROSITE" id="PS00175">
    <property type="entry name" value="PG_MUTASE"/>
    <property type="match status" value="1"/>
</dbReference>
<dbReference type="GO" id="GO:0043456">
    <property type="term" value="P:regulation of pentose-phosphate shunt"/>
    <property type="evidence" value="ECO:0007669"/>
    <property type="project" value="TreeGrafter"/>
</dbReference>
<dbReference type="GO" id="GO:0005829">
    <property type="term" value="C:cytosol"/>
    <property type="evidence" value="ECO:0007669"/>
    <property type="project" value="TreeGrafter"/>
</dbReference>
<evidence type="ECO:0000256" key="4">
    <source>
        <dbReference type="PIRSR" id="PIRSR613078-3"/>
    </source>
</evidence>
<proteinExistence type="predicted"/>
<feature type="active site" description="Proton donor/acceptor" evidence="2">
    <location>
        <position position="124"/>
    </location>
</feature>
<dbReference type="EMBL" id="AP012046">
    <property type="protein sequence ID" value="BAK95359.1"/>
    <property type="molecule type" value="Genomic_DNA"/>
</dbReference>
<name>A0AAN1VRR4_TETHN</name>
<evidence type="ECO:0000313" key="7">
    <source>
        <dbReference type="Proteomes" id="UP000002663"/>
    </source>
</evidence>
<dbReference type="InterPro" id="IPR029033">
    <property type="entry name" value="His_PPase_superfam"/>
</dbReference>
<dbReference type="Proteomes" id="UP000002663">
    <property type="component" value="Chromosome"/>
</dbReference>
<reference evidence="6 7" key="1">
    <citation type="submission" date="2011-01" db="EMBL/GenBank/DDBJ databases">
        <title>Whole genome sequence of Tetragenococcus halophilus NBRC 12172.</title>
        <authorList>
            <person name="Nakazawa H."/>
            <person name="Omata S."/>
            <person name="Koga C."/>
            <person name="Watanabe Y."/>
            <person name="Katano Y."/>
            <person name="Ito N."/>
            <person name="Tsukatani N."/>
            <person name="Ankai A."/>
            <person name="Oguchi A."/>
            <person name="Fukui S."/>
            <person name="Yashiro I."/>
            <person name="Kamata S."/>
            <person name="Hashimoto Y."/>
            <person name="Yamazaki J."/>
            <person name="Taguchi H."/>
            <person name="Tanaka A."/>
            <person name="Koyama T."/>
            <person name="Ichige A."/>
            <person name="Hanya Y."/>
            <person name="Tanikawa S."/>
            <person name="Yamazaki S."/>
            <person name="Fujita N."/>
        </authorList>
    </citation>
    <scope>NUCLEOTIDE SEQUENCE [LARGE SCALE GENOMIC DNA]</scope>
    <source>
        <strain evidence="7">DSM 20338 / JCM 20259 / NCIMB 9735 / NBRC 12172</strain>
    </source>
</reference>
<evidence type="ECO:0000256" key="5">
    <source>
        <dbReference type="SAM" id="SignalP"/>
    </source>
</evidence>
<dbReference type="SUPFAM" id="SSF53254">
    <property type="entry name" value="Phosphoglycerate mutase-like"/>
    <property type="match status" value="1"/>
</dbReference>
<keyword evidence="5" id="KW-0732">Signal</keyword>
<dbReference type="InterPro" id="IPR013078">
    <property type="entry name" value="His_Pase_superF_clade-1"/>
</dbReference>
<evidence type="ECO:0000256" key="2">
    <source>
        <dbReference type="PIRSR" id="PIRSR613078-1"/>
    </source>
</evidence>
<dbReference type="RefSeq" id="WP_014125399.1">
    <property type="nucleotide sequence ID" value="NC_016052.1"/>
</dbReference>
<dbReference type="PROSITE" id="PS51257">
    <property type="entry name" value="PROKAR_LIPOPROTEIN"/>
    <property type="match status" value="1"/>
</dbReference>
<accession>A0AAN1VRR4</accession>
<dbReference type="InterPro" id="IPR001345">
    <property type="entry name" value="PG/BPGM_mutase_AS"/>
</dbReference>
<dbReference type="AlphaFoldDB" id="A0AAN1VRR4"/>
<dbReference type="GO" id="GO:0004331">
    <property type="term" value="F:fructose-2,6-bisphosphate 2-phosphatase activity"/>
    <property type="evidence" value="ECO:0007669"/>
    <property type="project" value="TreeGrafter"/>
</dbReference>
<feature type="chain" id="PRO_5042957858" evidence="5">
    <location>
        <begin position="21"/>
        <end position="268"/>
    </location>
</feature>
<dbReference type="Gene3D" id="3.40.50.1240">
    <property type="entry name" value="Phosphoglycerate mutase-like"/>
    <property type="match status" value="1"/>
</dbReference>
<evidence type="ECO:0000256" key="1">
    <source>
        <dbReference type="ARBA" id="ARBA00022801"/>
    </source>
</evidence>
<dbReference type="CDD" id="cd07067">
    <property type="entry name" value="HP_PGM_like"/>
    <property type="match status" value="1"/>
</dbReference>
<organism evidence="6 7">
    <name type="scientific">Tetragenococcus halophilus (strain DSM 20338 / JCM 20259 / NCIMB 9735 / NBRC 12172)</name>
    <name type="common">Pediococcus halophilus</name>
    <dbReference type="NCBI Taxonomy" id="945021"/>
    <lineage>
        <taxon>Bacteria</taxon>
        <taxon>Bacillati</taxon>
        <taxon>Bacillota</taxon>
        <taxon>Bacilli</taxon>
        <taxon>Lactobacillales</taxon>
        <taxon>Enterococcaceae</taxon>
        <taxon>Tetragenococcus</taxon>
    </lineage>
</organism>
<dbReference type="PANTHER" id="PTHR46517:SF1">
    <property type="entry name" value="FRUCTOSE-2,6-BISPHOSPHATASE TIGAR"/>
    <property type="match status" value="1"/>
</dbReference>
<feature type="binding site" evidence="3">
    <location>
        <position position="96"/>
    </location>
    <ligand>
        <name>substrate</name>
    </ligand>
</feature>
<dbReference type="PANTHER" id="PTHR46517">
    <property type="entry name" value="FRUCTOSE-2,6-BISPHOSPHATASE TIGAR"/>
    <property type="match status" value="1"/>
</dbReference>
<dbReference type="Pfam" id="PF00300">
    <property type="entry name" value="His_Phos_1"/>
    <property type="match status" value="2"/>
</dbReference>
<feature type="binding site" evidence="3">
    <location>
        <begin position="46"/>
        <end position="53"/>
    </location>
    <ligand>
        <name>substrate</name>
    </ligand>
</feature>
<dbReference type="GO" id="GO:0045820">
    <property type="term" value="P:negative regulation of glycolytic process"/>
    <property type="evidence" value="ECO:0007669"/>
    <property type="project" value="TreeGrafter"/>
</dbReference>
<dbReference type="KEGG" id="thl:TEH_20320"/>
<gene>
    <name evidence="6" type="ordered locus">TEH_20320</name>
</gene>
<dbReference type="InterPro" id="IPR051695">
    <property type="entry name" value="Phosphoglycerate_Mutase"/>
</dbReference>
<sequence length="268" mass="30022">MKKITLLVMLFGIVLLGACSQNTSSNLDTNTTESNETKNVTLYIFRHGETMLNITDRVQGWSDAILTKEGQENVQDAGENLSHLSFDAAYSSDSGRSVQTAELLLEENQDTAELNVQTDKRLREFNFGSYEGELNDVMIHDVASYHNTTAEEYTKNGINPKEYADTVALLDKERMKDTKENWPAENYEEITSRLKKAIDEIANEAIEKGNEKVLVVTHGLSIRALVDTLFNELDATIGMENASVTTIQYDGENFELGTVNNVEYTNIE</sequence>
<evidence type="ECO:0000313" key="6">
    <source>
        <dbReference type="EMBL" id="BAK95359.1"/>
    </source>
</evidence>
<feature type="active site" description="Tele-phosphohistidine intermediate" evidence="2">
    <location>
        <position position="47"/>
    </location>
</feature>
<feature type="signal peptide" evidence="5">
    <location>
        <begin position="1"/>
        <end position="20"/>
    </location>
</feature>
<feature type="site" description="Transition state stabilizer" evidence="4">
    <location>
        <position position="218"/>
    </location>
</feature>
<keyword evidence="1" id="KW-0378">Hydrolase</keyword>
<dbReference type="SMART" id="SM00855">
    <property type="entry name" value="PGAM"/>
    <property type="match status" value="1"/>
</dbReference>